<dbReference type="EMBL" id="VJWX01000864">
    <property type="protein sequence ID" value="TVT13859.1"/>
    <property type="molecule type" value="Genomic_DNA"/>
</dbReference>
<dbReference type="NCBIfam" id="TIGR01869">
    <property type="entry name" value="casC_Cse4"/>
    <property type="match status" value="1"/>
</dbReference>
<dbReference type="Proteomes" id="UP000320011">
    <property type="component" value="Unassembled WGS sequence"/>
</dbReference>
<organism evidence="1 2">
    <name type="scientific">Amycolatopsis rhizosphaerae</name>
    <dbReference type="NCBI Taxonomy" id="2053003"/>
    <lineage>
        <taxon>Bacteria</taxon>
        <taxon>Bacillati</taxon>
        <taxon>Actinomycetota</taxon>
        <taxon>Actinomycetes</taxon>
        <taxon>Pseudonocardiales</taxon>
        <taxon>Pseudonocardiaceae</taxon>
        <taxon>Amycolatopsis</taxon>
    </lineage>
</organism>
<name>A0A557ZPB2_9PSEU</name>
<dbReference type="Pfam" id="PF09344">
    <property type="entry name" value="Cas_CT1975"/>
    <property type="match status" value="1"/>
</dbReference>
<reference evidence="1 2" key="1">
    <citation type="submission" date="2019-07" db="EMBL/GenBank/DDBJ databases">
        <authorList>
            <person name="Duangmal K."/>
            <person name="Teo W.F.A."/>
        </authorList>
    </citation>
    <scope>NUCLEOTIDE SEQUENCE [LARGE SCALE GENOMIC DNA]</scope>
    <source>
        <strain evidence="1 2">TBRC 6029</strain>
    </source>
</reference>
<evidence type="ECO:0000313" key="2">
    <source>
        <dbReference type="Proteomes" id="UP000320011"/>
    </source>
</evidence>
<reference evidence="1 2" key="2">
    <citation type="submission" date="2019-08" db="EMBL/GenBank/DDBJ databases">
        <title>Amycolatopsis acidicola sp. nov., isolated from peat swamp forest soil.</title>
        <authorList>
            <person name="Srisuk N."/>
        </authorList>
    </citation>
    <scope>NUCLEOTIDE SEQUENCE [LARGE SCALE GENOMIC DNA]</scope>
    <source>
        <strain evidence="1 2">TBRC 6029</strain>
    </source>
</reference>
<protein>
    <submittedName>
        <fullName evidence="1">Type I-E CRISPR-associated protein Cas7/Cse4/CasC</fullName>
    </submittedName>
</protein>
<gene>
    <name evidence="1" type="primary">cas7e</name>
    <name evidence="1" type="ORF">FNH05_37505</name>
</gene>
<accession>A0A557ZPB2</accession>
<dbReference type="OrthoDB" id="5291250at2"/>
<dbReference type="InterPro" id="IPR010148">
    <property type="entry name" value="CRISPR-assoc_prot_CT1975"/>
</dbReference>
<keyword evidence="2" id="KW-1185">Reference proteome</keyword>
<dbReference type="RefSeq" id="WP_144593556.1">
    <property type="nucleotide sequence ID" value="NZ_VJWX01000864.1"/>
</dbReference>
<feature type="non-terminal residue" evidence="1">
    <location>
        <position position="305"/>
    </location>
</feature>
<dbReference type="AlphaFoldDB" id="A0A557ZPB2"/>
<proteinExistence type="predicted"/>
<sequence>MIIELHVLQSFPVSNLNRDDLGQPKTATFGGYTRGRISSQSLKRAARGLFTRYGLDESETGVRTKRLLENAAKTLHKRGRSEDDVDGVTEAGLLALGFGMKSGTRLTEYLLFVGQQASDLLANFCDRNWDSLHKVATEKQKAAAAKKADAEKKAVEKAKKIKPDKETLAEAKRILDATRVADVALFGRMIADNKDFNVDAASQVAHAISTHAVANEFDYYTAVDDLKPDAEAGADMIGNVDFNAACYYRYANLDLDQLTKNLDGDTDLASRAARAWLHAFIHAIPSGKQNSMAALTPPHTLLGVV</sequence>
<comment type="caution">
    <text evidence="1">The sequence shown here is derived from an EMBL/GenBank/DDBJ whole genome shotgun (WGS) entry which is preliminary data.</text>
</comment>
<evidence type="ECO:0000313" key="1">
    <source>
        <dbReference type="EMBL" id="TVT13859.1"/>
    </source>
</evidence>